<organism evidence="1 2">
    <name type="scientific">Marinobacter excellens LAMA 842</name>
    <dbReference type="NCBI Taxonomy" id="1306954"/>
    <lineage>
        <taxon>Bacteria</taxon>
        <taxon>Pseudomonadati</taxon>
        <taxon>Pseudomonadota</taxon>
        <taxon>Gammaproteobacteria</taxon>
        <taxon>Pseudomonadales</taxon>
        <taxon>Marinobacteraceae</taxon>
        <taxon>Marinobacter</taxon>
    </lineage>
</organism>
<dbReference type="Proteomes" id="UP000070282">
    <property type="component" value="Unassembled WGS sequence"/>
</dbReference>
<accession>A0A137S5I0</accession>
<dbReference type="EMBL" id="LOCO01000021">
    <property type="protein sequence ID" value="KXO07691.1"/>
    <property type="molecule type" value="Genomic_DNA"/>
</dbReference>
<comment type="caution">
    <text evidence="1">The sequence shown here is derived from an EMBL/GenBank/DDBJ whole genome shotgun (WGS) entry which is preliminary data.</text>
</comment>
<gene>
    <name evidence="1" type="ORF">J122_3261</name>
</gene>
<keyword evidence="2" id="KW-1185">Reference proteome</keyword>
<dbReference type="PATRIC" id="fig|1306954.6.peg.1827"/>
<protein>
    <submittedName>
        <fullName evidence="1">Uncharacterized protein</fullName>
    </submittedName>
</protein>
<proteinExistence type="predicted"/>
<name>A0A137S5I0_9GAMM</name>
<sequence>MRTSKQAVSRTVFRRFSEAETAKNKRLTGQRNDVEYAALIEQQLKRSLKS</sequence>
<reference evidence="2" key="1">
    <citation type="submission" date="2015-12" db="EMBL/GenBank/DDBJ databases">
        <authorList>
            <person name="Lima A."/>
            <person name="Farahani Zayas N."/>
            <person name="Castro Da Silva M.A."/>
            <person name="Cabral A."/>
            <person name="Pessatti M.L."/>
        </authorList>
    </citation>
    <scope>NUCLEOTIDE SEQUENCE [LARGE SCALE GENOMIC DNA]</scope>
    <source>
        <strain evidence="2">LAMA 842</strain>
    </source>
</reference>
<evidence type="ECO:0000313" key="1">
    <source>
        <dbReference type="EMBL" id="KXO07691.1"/>
    </source>
</evidence>
<dbReference type="AlphaFoldDB" id="A0A137S5I0"/>
<evidence type="ECO:0000313" key="2">
    <source>
        <dbReference type="Proteomes" id="UP000070282"/>
    </source>
</evidence>